<sequence>MSINPIELLKEKVSSTILDNQDGYLGEKSNALSKFYPILLSLLAAKPDLIGQLKNSLAPSLSDLFSHNDQIKNTVLTHLSGTAPNNEIESTLNSAIKPSLNAISDVAGNDQQSIVNYLRQHADTIRSHLPGWAVGLLAPLGLGAGLSSVPHATSAAPPLAAASEKTGKSRGFLPIIALIILGLIIAWLWRSCQHKEAVPAPEPTAASGVEATTAAAPASLTLSTDDKGAVSQCQAGIGDQGFLATLQTQVKQVFSSTQDCNVDTSQTYAAGFTDKDALAGVLGALKGVPNASLEWIGDKITLKAGDAAALAALTAKVKALVPHTEVVSTAPETAEQSVSNSLTASQTALGSIDPNNVDVNALVKALNLQIINFASGSSDIPADNKAILDQAATLLNKVSGVKLNVGGHTDSTGNAAANKALSQRRAQAVVDYLTSKGVDGSKLVAQGHGSDQPVAENTTEEGRFKNRRIEFSVAQ</sequence>
<dbReference type="InterPro" id="IPR006665">
    <property type="entry name" value="OmpA-like"/>
</dbReference>
<keyword evidence="3" id="KW-0998">Cell outer membrane</keyword>
<accession>A0A143IYA1</accession>
<evidence type="ECO:0000313" key="10">
    <source>
        <dbReference type="Proteomes" id="UP001055514"/>
    </source>
</evidence>
<dbReference type="InterPro" id="IPR036737">
    <property type="entry name" value="OmpA-like_sf"/>
</dbReference>
<keyword evidence="2 4" id="KW-0472">Membrane</keyword>
<gene>
    <name evidence="7" type="primary">arfA_1</name>
    <name evidence="7" type="ORF">IEC338SC_1636</name>
    <name evidence="8" type="ORF">MWH18_13980</name>
</gene>
<keyword evidence="5" id="KW-1133">Transmembrane helix</keyword>
<keyword evidence="5" id="KW-0812">Transmembrane</keyword>
<dbReference type="PANTHER" id="PTHR30329">
    <property type="entry name" value="STATOR ELEMENT OF FLAGELLAR MOTOR COMPLEX"/>
    <property type="match status" value="1"/>
</dbReference>
<evidence type="ECO:0000259" key="6">
    <source>
        <dbReference type="PROSITE" id="PS51123"/>
    </source>
</evidence>
<proteinExistence type="predicted"/>
<dbReference type="PROSITE" id="PS01068">
    <property type="entry name" value="OMPA_1"/>
    <property type="match status" value="1"/>
</dbReference>
<reference evidence="8" key="2">
    <citation type="submission" date="2022-04" db="EMBL/GenBank/DDBJ databases">
        <title>Emergence of ST220 Acinetobacter pittii strain in bloodstream infection, which co-producing chromosomal NDM-1 and OXA-820 carbapenemases.</title>
        <authorList>
            <person name="Tian C."/>
            <person name="Xing M."/>
            <person name="Fu L."/>
            <person name="Xia D."/>
        </authorList>
    </citation>
    <scope>NUCLEOTIDE SEQUENCE</scope>
    <source>
        <strain evidence="8">TCM</strain>
    </source>
</reference>
<protein>
    <submittedName>
        <fullName evidence="8">OmpA family protein</fullName>
    </submittedName>
    <submittedName>
        <fullName evidence="7">Peptidoglycan-binding protein ArfA</fullName>
    </submittedName>
</protein>
<name>A0A143IYA1_ACIPI</name>
<dbReference type="GO" id="GO:0009279">
    <property type="term" value="C:cell outer membrane"/>
    <property type="evidence" value="ECO:0007669"/>
    <property type="project" value="UniProtKB-SubCell"/>
</dbReference>
<dbReference type="InterPro" id="IPR050330">
    <property type="entry name" value="Bact_OuterMem_StrucFunc"/>
</dbReference>
<evidence type="ECO:0000313" key="8">
    <source>
        <dbReference type="EMBL" id="USU93455.1"/>
    </source>
</evidence>
<dbReference type="EMBL" id="CP095407">
    <property type="protein sequence ID" value="USU93455.1"/>
    <property type="molecule type" value="Genomic_DNA"/>
</dbReference>
<dbReference type="InterPro" id="IPR006664">
    <property type="entry name" value="OMP_bac"/>
</dbReference>
<dbReference type="PRINTS" id="PR01021">
    <property type="entry name" value="OMPADOMAIN"/>
</dbReference>
<organism evidence="8 10">
    <name type="scientific">Acinetobacter pittii</name>
    <name type="common">Acinetobacter genomosp. 3</name>
    <dbReference type="NCBI Taxonomy" id="48296"/>
    <lineage>
        <taxon>Bacteria</taxon>
        <taxon>Pseudomonadati</taxon>
        <taxon>Pseudomonadota</taxon>
        <taxon>Gammaproteobacteria</taxon>
        <taxon>Moraxellales</taxon>
        <taxon>Moraxellaceae</taxon>
        <taxon>Acinetobacter</taxon>
        <taxon>Acinetobacter calcoaceticus/baumannii complex</taxon>
    </lineage>
</organism>
<evidence type="ECO:0000256" key="3">
    <source>
        <dbReference type="ARBA" id="ARBA00023237"/>
    </source>
</evidence>
<comment type="subcellular location">
    <subcellularLocation>
        <location evidence="1">Cell outer membrane</location>
    </subcellularLocation>
</comment>
<dbReference type="Gene3D" id="3.30.1330.60">
    <property type="entry name" value="OmpA-like domain"/>
    <property type="match status" value="1"/>
</dbReference>
<evidence type="ECO:0000256" key="5">
    <source>
        <dbReference type="SAM" id="Phobius"/>
    </source>
</evidence>
<evidence type="ECO:0000256" key="2">
    <source>
        <dbReference type="ARBA" id="ARBA00023136"/>
    </source>
</evidence>
<dbReference type="SUPFAM" id="SSF103088">
    <property type="entry name" value="OmpA-like"/>
    <property type="match status" value="1"/>
</dbReference>
<dbReference type="RefSeq" id="WP_032056738.1">
    <property type="nucleotide sequence ID" value="NZ_BBTX01000015.1"/>
</dbReference>
<evidence type="ECO:0000313" key="7">
    <source>
        <dbReference type="EMBL" id="AMX18776.1"/>
    </source>
</evidence>
<dbReference type="PANTHER" id="PTHR30329:SF21">
    <property type="entry name" value="LIPOPROTEIN YIAD-RELATED"/>
    <property type="match status" value="1"/>
</dbReference>
<feature type="transmembrane region" description="Helical" evidence="5">
    <location>
        <begin position="171"/>
        <end position="189"/>
    </location>
</feature>
<evidence type="ECO:0000256" key="4">
    <source>
        <dbReference type="PROSITE-ProRule" id="PRU00473"/>
    </source>
</evidence>
<dbReference type="Pfam" id="PF00691">
    <property type="entry name" value="OmpA"/>
    <property type="match status" value="1"/>
</dbReference>
<dbReference type="Proteomes" id="UP000076152">
    <property type="component" value="Chromosome"/>
</dbReference>
<dbReference type="CDD" id="cd07185">
    <property type="entry name" value="OmpA_C-like"/>
    <property type="match status" value="1"/>
</dbReference>
<reference evidence="7 9" key="1">
    <citation type="submission" date="2016-04" db="EMBL/GenBank/DDBJ databases">
        <title>Complete genome sequencing of OXA-72 bearing Acinetobacter pittii strain IEC338SC.</title>
        <authorList>
            <person name="Brasiliense D.M."/>
            <person name="Lima K.V."/>
            <person name="Souza C.O."/>
            <person name="Dutra L.G."/>
            <person name="Mamizuka E.M."/>
            <person name="Perez-Chaparro P.J."/>
            <person name="McCulloch J.A."/>
        </authorList>
    </citation>
    <scope>NUCLEOTIDE SEQUENCE [LARGE SCALE GENOMIC DNA]</scope>
    <source>
        <strain evidence="7 9">IEC338SC</strain>
    </source>
</reference>
<evidence type="ECO:0000256" key="1">
    <source>
        <dbReference type="ARBA" id="ARBA00004442"/>
    </source>
</evidence>
<dbReference type="EMBL" id="CP015145">
    <property type="protein sequence ID" value="AMX18776.1"/>
    <property type="molecule type" value="Genomic_DNA"/>
</dbReference>
<dbReference type="Proteomes" id="UP001055514">
    <property type="component" value="Chromosome"/>
</dbReference>
<evidence type="ECO:0000313" key="9">
    <source>
        <dbReference type="Proteomes" id="UP000076152"/>
    </source>
</evidence>
<feature type="domain" description="OmpA-like" evidence="6">
    <location>
        <begin position="360"/>
        <end position="475"/>
    </location>
</feature>
<dbReference type="AlphaFoldDB" id="A0A143IYA1"/>
<dbReference type="InterPro" id="IPR006690">
    <property type="entry name" value="OMPA-like_CS"/>
</dbReference>
<dbReference type="PROSITE" id="PS51123">
    <property type="entry name" value="OMPA_2"/>
    <property type="match status" value="1"/>
</dbReference>